<dbReference type="GO" id="GO:0022857">
    <property type="term" value="F:transmembrane transporter activity"/>
    <property type="evidence" value="ECO:0007669"/>
    <property type="project" value="InterPro"/>
</dbReference>
<dbReference type="eggNOG" id="COG2814">
    <property type="taxonomic scope" value="Bacteria"/>
</dbReference>
<dbReference type="Proteomes" id="UP000002029">
    <property type="component" value="Chromosome"/>
</dbReference>
<dbReference type="GO" id="GO:0005886">
    <property type="term" value="C:plasma membrane"/>
    <property type="evidence" value="ECO:0007669"/>
    <property type="project" value="UniProtKB-SubCell"/>
</dbReference>
<organism evidence="8 9">
    <name type="scientific">Streptosporangium roseum (strain ATCC 12428 / DSM 43021 / JCM 3005 / KCTC 9067 / NCIMB 10171 / NRRL 2505 / NI 9100)</name>
    <dbReference type="NCBI Taxonomy" id="479432"/>
    <lineage>
        <taxon>Bacteria</taxon>
        <taxon>Bacillati</taxon>
        <taxon>Actinomycetota</taxon>
        <taxon>Actinomycetes</taxon>
        <taxon>Streptosporangiales</taxon>
        <taxon>Streptosporangiaceae</taxon>
        <taxon>Streptosporangium</taxon>
    </lineage>
</organism>
<keyword evidence="6 7" id="KW-0472">Membrane</keyword>
<evidence type="ECO:0000256" key="1">
    <source>
        <dbReference type="ARBA" id="ARBA00004651"/>
    </source>
</evidence>
<dbReference type="Gene3D" id="1.20.1250.20">
    <property type="entry name" value="MFS general substrate transporter like domains"/>
    <property type="match status" value="1"/>
</dbReference>
<protein>
    <recommendedName>
        <fullName evidence="10">MFS transporter</fullName>
    </recommendedName>
</protein>
<evidence type="ECO:0000313" key="9">
    <source>
        <dbReference type="Proteomes" id="UP000002029"/>
    </source>
</evidence>
<keyword evidence="3" id="KW-1003">Cell membrane</keyword>
<feature type="transmembrane region" description="Helical" evidence="7">
    <location>
        <begin position="214"/>
        <end position="239"/>
    </location>
</feature>
<dbReference type="AlphaFoldDB" id="D2AS64"/>
<comment type="subcellular location">
    <subcellularLocation>
        <location evidence="1">Cell membrane</location>
        <topology evidence="1">Multi-pass membrane protein</topology>
    </subcellularLocation>
</comment>
<dbReference type="SUPFAM" id="SSF103473">
    <property type="entry name" value="MFS general substrate transporter"/>
    <property type="match status" value="1"/>
</dbReference>
<dbReference type="InterPro" id="IPR011701">
    <property type="entry name" value="MFS"/>
</dbReference>
<feature type="transmembrane region" description="Helical" evidence="7">
    <location>
        <begin position="358"/>
        <end position="385"/>
    </location>
</feature>
<keyword evidence="9" id="KW-1185">Reference proteome</keyword>
<feature type="transmembrane region" description="Helical" evidence="7">
    <location>
        <begin position="144"/>
        <end position="163"/>
    </location>
</feature>
<dbReference type="RefSeq" id="WP_012890334.1">
    <property type="nucleotide sequence ID" value="NC_013595.1"/>
</dbReference>
<dbReference type="PANTHER" id="PTHR23517">
    <property type="entry name" value="RESISTANCE PROTEIN MDTM, PUTATIVE-RELATED-RELATED"/>
    <property type="match status" value="1"/>
</dbReference>
<gene>
    <name evidence="8" type="ordered locus">Sros_3662</name>
</gene>
<keyword evidence="4 7" id="KW-0812">Transmembrane</keyword>
<keyword evidence="5 7" id="KW-1133">Transmembrane helix</keyword>
<name>D2AS64_STRRD</name>
<evidence type="ECO:0000256" key="2">
    <source>
        <dbReference type="ARBA" id="ARBA00022448"/>
    </source>
</evidence>
<evidence type="ECO:0000313" key="8">
    <source>
        <dbReference type="EMBL" id="ACZ86591.1"/>
    </source>
</evidence>
<dbReference type="EMBL" id="CP001814">
    <property type="protein sequence ID" value="ACZ86591.1"/>
    <property type="molecule type" value="Genomic_DNA"/>
</dbReference>
<proteinExistence type="predicted"/>
<dbReference type="HOGENOM" id="CLU_001265_60_5_11"/>
<evidence type="ECO:0000256" key="3">
    <source>
        <dbReference type="ARBA" id="ARBA00022475"/>
    </source>
</evidence>
<dbReference type="InterPro" id="IPR036259">
    <property type="entry name" value="MFS_trans_sf"/>
</dbReference>
<dbReference type="InterPro" id="IPR050171">
    <property type="entry name" value="MFS_Transporters"/>
</dbReference>
<accession>D2AS64</accession>
<evidence type="ECO:0000256" key="6">
    <source>
        <dbReference type="ARBA" id="ARBA00023136"/>
    </source>
</evidence>
<evidence type="ECO:0008006" key="10">
    <source>
        <dbReference type="Google" id="ProtNLM"/>
    </source>
</evidence>
<feature type="transmembrane region" description="Helical" evidence="7">
    <location>
        <begin position="46"/>
        <end position="68"/>
    </location>
</feature>
<feature type="transmembrane region" description="Helical" evidence="7">
    <location>
        <begin position="285"/>
        <end position="302"/>
    </location>
</feature>
<dbReference type="KEGG" id="sro:Sros_3662"/>
<feature type="transmembrane region" description="Helical" evidence="7">
    <location>
        <begin position="245"/>
        <end position="264"/>
    </location>
</feature>
<sequence length="415" mass="43019">MRSLLERVFGDHLAGRLVLQVGLTSIGTGFFIAAGTVFTIKHLHLSVAQAGAGLSVSGIVALATGVPLGTVADRVSPRRLWLWSILAKAVLFALYPFITGFAGFLALMAAFGVAESAAAAGRSTYTLEVLPRETRLKAQAHMRVALNAGIAAGSLGASAVLLLDSPRAYVGLALGNALTLLLDAWFIARLPDAERAGGGSRPRGRQALIGDRPVLALSLLSGFLATNRTVLALLLPAWAMEIAGVRPSVVAVLFTLNTAMVILLQVPFARGADDLPGAAARLRRAALALCACSLVFAGTQYVPDGTAVALLAAGTAALTCAELWHVAGFWGLSNELSPAGSRGAYLALFRLGDNVEKVAAPVVLVGLVFALRGWGWLVMAAAYAIAAACVRPVTAWAARTARIAPAAHRALIHET</sequence>
<evidence type="ECO:0000256" key="7">
    <source>
        <dbReference type="SAM" id="Phobius"/>
    </source>
</evidence>
<reference evidence="8 9" key="1">
    <citation type="journal article" date="2010" name="Stand. Genomic Sci.">
        <title>Complete genome sequence of Streptosporangium roseum type strain (NI 9100).</title>
        <authorList>
            <person name="Nolan M."/>
            <person name="Sikorski J."/>
            <person name="Jando M."/>
            <person name="Lucas S."/>
            <person name="Lapidus A."/>
            <person name="Glavina Del Rio T."/>
            <person name="Chen F."/>
            <person name="Tice H."/>
            <person name="Pitluck S."/>
            <person name="Cheng J.F."/>
            <person name="Chertkov O."/>
            <person name="Sims D."/>
            <person name="Meincke L."/>
            <person name="Brettin T."/>
            <person name="Han C."/>
            <person name="Detter J.C."/>
            <person name="Bruce D."/>
            <person name="Goodwin L."/>
            <person name="Land M."/>
            <person name="Hauser L."/>
            <person name="Chang Y.J."/>
            <person name="Jeffries C.D."/>
            <person name="Ivanova N."/>
            <person name="Mavromatis K."/>
            <person name="Mikhailova N."/>
            <person name="Chen A."/>
            <person name="Palaniappan K."/>
            <person name="Chain P."/>
            <person name="Rohde M."/>
            <person name="Goker M."/>
            <person name="Bristow J."/>
            <person name="Eisen J.A."/>
            <person name="Markowitz V."/>
            <person name="Hugenholtz P."/>
            <person name="Kyrpides N.C."/>
            <person name="Klenk H.P."/>
        </authorList>
    </citation>
    <scope>NUCLEOTIDE SEQUENCE [LARGE SCALE GENOMIC DNA]</scope>
    <source>
        <strain evidence="9">ATCC 12428 / DSM 43021 / JCM 3005 / NI 9100</strain>
    </source>
</reference>
<feature type="transmembrane region" description="Helical" evidence="7">
    <location>
        <begin position="21"/>
        <end position="40"/>
    </location>
</feature>
<dbReference type="STRING" id="479432.Sros_3662"/>
<feature type="transmembrane region" description="Helical" evidence="7">
    <location>
        <begin position="169"/>
        <end position="188"/>
    </location>
</feature>
<dbReference type="Pfam" id="PF07690">
    <property type="entry name" value="MFS_1"/>
    <property type="match status" value="1"/>
</dbReference>
<keyword evidence="2" id="KW-0813">Transport</keyword>
<dbReference type="PANTHER" id="PTHR23517:SF2">
    <property type="entry name" value="MULTIDRUG RESISTANCE PROTEIN MDTH"/>
    <property type="match status" value="1"/>
</dbReference>
<evidence type="ECO:0000256" key="5">
    <source>
        <dbReference type="ARBA" id="ARBA00022989"/>
    </source>
</evidence>
<evidence type="ECO:0000256" key="4">
    <source>
        <dbReference type="ARBA" id="ARBA00022692"/>
    </source>
</evidence>